<keyword evidence="3" id="KW-1185">Reference proteome</keyword>
<reference evidence="2" key="1">
    <citation type="submission" date="2021-04" db="EMBL/GenBank/DDBJ databases">
        <authorList>
            <person name="Zhang D.-C."/>
        </authorList>
    </citation>
    <scope>NUCLEOTIDE SEQUENCE</scope>
    <source>
        <strain evidence="2">CGMCC 1.15697</strain>
    </source>
</reference>
<dbReference type="EMBL" id="JAGMWN010000004">
    <property type="protein sequence ID" value="MBP5857299.1"/>
    <property type="molecule type" value="Genomic_DNA"/>
</dbReference>
<dbReference type="RefSeq" id="WP_210681889.1">
    <property type="nucleotide sequence ID" value="NZ_JAGMWN010000004.1"/>
</dbReference>
<organism evidence="2 3">
    <name type="scientific">Marivibrio halodurans</name>
    <dbReference type="NCBI Taxonomy" id="2039722"/>
    <lineage>
        <taxon>Bacteria</taxon>
        <taxon>Pseudomonadati</taxon>
        <taxon>Pseudomonadota</taxon>
        <taxon>Alphaproteobacteria</taxon>
        <taxon>Rhodospirillales</taxon>
        <taxon>Rhodospirillaceae</taxon>
        <taxon>Marivibrio</taxon>
    </lineage>
</organism>
<accession>A0A8J7V449</accession>
<gene>
    <name evidence="2" type="ORF">KAJ83_09785</name>
</gene>
<name>A0A8J7V449_9PROT</name>
<sequence>MTETTLPIPNGALPALRRLADWEVRLAACFRRCARERFGWGSFDCLILPADCILAMTDIDPMARWRGRYASRREADALLADLAPEVAPVARLAHVVGAVLAAHGAHAISPRHAGHGDIALVDWPDAERDGAIAPHCGVVGGAHILLPARVGLAVVPADRARHAWRIG</sequence>
<proteinExistence type="predicted"/>
<evidence type="ECO:0000313" key="2">
    <source>
        <dbReference type="EMBL" id="MBP5857299.1"/>
    </source>
</evidence>
<evidence type="ECO:0000259" key="1">
    <source>
        <dbReference type="Pfam" id="PF22262"/>
    </source>
</evidence>
<dbReference type="Proteomes" id="UP000672602">
    <property type="component" value="Unassembled WGS sequence"/>
</dbReference>
<feature type="domain" description="DUF6950" evidence="1">
    <location>
        <begin position="17"/>
        <end position="166"/>
    </location>
</feature>
<dbReference type="Pfam" id="PF22262">
    <property type="entry name" value="DUF6950"/>
    <property type="match status" value="1"/>
</dbReference>
<dbReference type="InterPro" id="IPR053802">
    <property type="entry name" value="DUF6950"/>
</dbReference>
<evidence type="ECO:0000313" key="3">
    <source>
        <dbReference type="Proteomes" id="UP000672602"/>
    </source>
</evidence>
<dbReference type="AlphaFoldDB" id="A0A8J7V449"/>
<comment type="caution">
    <text evidence="2">The sequence shown here is derived from an EMBL/GenBank/DDBJ whole genome shotgun (WGS) entry which is preliminary data.</text>
</comment>
<protein>
    <recommendedName>
        <fullName evidence="1">DUF6950 domain-containing protein</fullName>
    </recommendedName>
</protein>